<feature type="region of interest" description="Disordered" evidence="12">
    <location>
        <begin position="612"/>
        <end position="642"/>
    </location>
</feature>
<dbReference type="InterPro" id="IPR047533">
    <property type="entry name" value="RecA-like_PEX6_r2"/>
</dbReference>
<evidence type="ECO:0000259" key="13">
    <source>
        <dbReference type="SMART" id="SM00382"/>
    </source>
</evidence>
<keyword evidence="2" id="KW-0962">Peroxisome biogenesis</keyword>
<evidence type="ECO:0000256" key="8">
    <source>
        <dbReference type="ARBA" id="ARBA00034811"/>
    </source>
</evidence>
<feature type="compositionally biased region" description="Acidic residues" evidence="12">
    <location>
        <begin position="1318"/>
        <end position="1328"/>
    </location>
</feature>
<dbReference type="Pfam" id="PF00004">
    <property type="entry name" value="AAA"/>
    <property type="match status" value="2"/>
</dbReference>
<dbReference type="InterPro" id="IPR003960">
    <property type="entry name" value="ATPase_AAA_CS"/>
</dbReference>
<sequence length="1328" mass="143497">MASNSTQPLLPSKTTAAQLPKRPKNRPPTAARFILDELRGDAGFVSEDIWRDVFGFQKKATVTDKKLEDIDLNEEPEDEPLPPTLYIAITPMVSAASTKSWTILPVTVMPTSSQFPSLPPCTVLIPSSMNIGALADLKLPMKKPVGVYVSAVNPAYLDTIIVSVKAIPGAQVYESDHDIEDRVKDALTKVKIVHSGEPLRLDYGRGLPQRTAKIALTEPLNQGFLKTDTKIVVVKEQPQTRRRRGGQMRGSGVILGGSGDLSEDSDASADSGLASDGDSEEDGLEFSTFLTAPSSTTAVSFPSMSSTPGLMRNGIQSPTNQPPPKKAGKIFKPQPLTSSIAPSYLHPKPKEGDDDEARIFVKVGDLAKLGVFSGDWIKIAPAPAALNEPPTSPLRIAAESAARGRGYRPTSSDGRNGSRGFPSRDQPAEKEIPGRPVRVFSLPESWEAVTNAPKSSRKGKGLALGSSEGRIVYLSPVLLANLLPDDNTADLLLSPLPSVPPSASSVLHSNTPAFPPPAKEVTLLRIASPTSTDRALQHALLLQLKSYFESCRRLVKIGDLIAVSIDEVLARSLYSGGEDDGVTEELLASSDNGRKNCVAWFRVGNIVSSASEEDFRDSRSPSGRRGDRGQTGSEEKEDPWGGVVFVDPASTRMVQAGSEKRKIPPTMNSTWETYLGLRPPPLREAAQMGRPHHITMPSRFISNTQRRLRELIAAATSPRALKMNLQPIAILVTSTQRDIGKRTLAQAAAADVGVHVFHIDAYDIIADGGAGDTKTEAYLRARVDRALSCGKETCVLLISHIEALTAGKMGEVLKEIVSDLKIVIATTTEVDKLSDTVRNVFTHELEVGAPDEKERAALLSAIVDEKKVRLAKDVDVSTIAVKTAALVAGDLADVLDRAQAASKSRIAALAKRLKTSFPCLPHEQPSISDLQLAGGDLVTAICRVDFDVAVEAARRNFSDSIGAPRIPNVSWDDVGGLSNVKYAVMETIQLPLERPELFAKGMKKRSGILFYGPPGTGKTLLAKAIATEFSLNFFSIKGPELLNMYIGESEANVRRVFQRARDARPCVVFFDELDSVAPKRGNQGDSGGVMDRIVSQLLAELDGMSEGKEGAGGVFVIGATNRPDLLDPALLRPGRFDKMLYLGVSDTHEKQLTILEALTRKFTIAEDCNLGDVAETLPFTYTGADLYALCSDAMLKAITRQAMHVDTKIQEMEKKQGSKVTTAWFFDNAAKEEDVKVVVSKLDFEEARRELVGSVSAKELEHYQRVRAQFEQPDQMPGASKGKGKAIEYPSDTEEVQGKGKGKALVLEAVPNGWEDPAGNDDEELYGE</sequence>
<dbReference type="OrthoDB" id="5553750at2759"/>
<dbReference type="Gene3D" id="3.40.50.300">
    <property type="entry name" value="P-loop containing nucleotide triphosphate hydrolases"/>
    <property type="match status" value="2"/>
</dbReference>
<feature type="domain" description="AAA+ ATPase" evidence="13">
    <location>
        <begin position="726"/>
        <end position="851"/>
    </location>
</feature>
<dbReference type="SMART" id="SM00382">
    <property type="entry name" value="AAA"/>
    <property type="match status" value="2"/>
</dbReference>
<comment type="subunit">
    <text evidence="11">Interacts with PEX1; forming the PEX1-PEX6 AAA ATPase complex, which is composed of a heterohexamer formed by a trimer of PEX1-PEX6 dimers.</text>
</comment>
<evidence type="ECO:0000313" key="14">
    <source>
        <dbReference type="EMBL" id="CCX32979.1"/>
    </source>
</evidence>
<feature type="compositionally biased region" description="Polar residues" evidence="12">
    <location>
        <begin position="296"/>
        <end position="319"/>
    </location>
</feature>
<evidence type="ECO:0000256" key="6">
    <source>
        <dbReference type="ARBA" id="ARBA00023136"/>
    </source>
</evidence>
<dbReference type="FunFam" id="1.10.8.60:FF:000039">
    <property type="entry name" value="peroxisome biogenesis factor 6"/>
    <property type="match status" value="1"/>
</dbReference>
<dbReference type="SUPFAM" id="SSF52540">
    <property type="entry name" value="P-loop containing nucleoside triphosphate hydrolases"/>
    <property type="match status" value="2"/>
</dbReference>
<dbReference type="InterPro" id="IPR050168">
    <property type="entry name" value="AAA_ATPase_domain"/>
</dbReference>
<proteinExistence type="inferred from homology"/>
<dbReference type="GO" id="GO:0005524">
    <property type="term" value="F:ATP binding"/>
    <property type="evidence" value="ECO:0007669"/>
    <property type="project" value="UniProtKB-KW"/>
</dbReference>
<dbReference type="CDD" id="cd19527">
    <property type="entry name" value="RecA-like_PEX6_r2"/>
    <property type="match status" value="1"/>
</dbReference>
<dbReference type="GO" id="GO:0016887">
    <property type="term" value="F:ATP hydrolysis activity"/>
    <property type="evidence" value="ECO:0007669"/>
    <property type="project" value="InterPro"/>
</dbReference>
<dbReference type="PROSITE" id="PS00674">
    <property type="entry name" value="AAA"/>
    <property type="match status" value="1"/>
</dbReference>
<dbReference type="PANTHER" id="PTHR23077:SF9">
    <property type="entry name" value="PEROXISOMAL ATPASE PEX6"/>
    <property type="match status" value="1"/>
</dbReference>
<dbReference type="PANTHER" id="PTHR23077">
    <property type="entry name" value="AAA-FAMILY ATPASE"/>
    <property type="match status" value="1"/>
</dbReference>
<feature type="region of interest" description="Disordered" evidence="12">
    <location>
        <begin position="235"/>
        <end position="283"/>
    </location>
</feature>
<evidence type="ECO:0000256" key="9">
    <source>
        <dbReference type="ARBA" id="ARBA00034920"/>
    </source>
</evidence>
<evidence type="ECO:0000256" key="12">
    <source>
        <dbReference type="SAM" id="MobiDB-lite"/>
    </source>
</evidence>
<dbReference type="InterPro" id="IPR003593">
    <property type="entry name" value="AAA+_ATPase"/>
</dbReference>
<evidence type="ECO:0000256" key="10">
    <source>
        <dbReference type="ARBA" id="ARBA00048778"/>
    </source>
</evidence>
<protein>
    <recommendedName>
        <fullName evidence="8">Peroxisomal ATPase PEX6</fullName>
    </recommendedName>
    <alternativeName>
        <fullName evidence="9">Peroxin-6</fullName>
    </alternativeName>
</protein>
<dbReference type="eggNOG" id="KOG0736">
    <property type="taxonomic scope" value="Eukaryota"/>
</dbReference>
<dbReference type="GO" id="GO:0005829">
    <property type="term" value="C:cytosol"/>
    <property type="evidence" value="ECO:0007669"/>
    <property type="project" value="TreeGrafter"/>
</dbReference>
<gene>
    <name evidence="14" type="ORF">PCON_14004</name>
</gene>
<feature type="compositionally biased region" description="Gly residues" evidence="12">
    <location>
        <begin position="247"/>
        <end position="259"/>
    </location>
</feature>
<comment type="similarity">
    <text evidence="1">Belongs to the AAA ATPase family.</text>
</comment>
<dbReference type="Pfam" id="PF23315">
    <property type="entry name" value="PEX6_4th"/>
    <property type="match status" value="1"/>
</dbReference>
<feature type="region of interest" description="Disordered" evidence="12">
    <location>
        <begin position="1272"/>
        <end position="1303"/>
    </location>
</feature>
<feature type="compositionally biased region" description="Basic and acidic residues" evidence="12">
    <location>
        <begin position="616"/>
        <end position="628"/>
    </location>
</feature>
<evidence type="ECO:0000256" key="7">
    <source>
        <dbReference type="ARBA" id="ARBA00034691"/>
    </source>
</evidence>
<keyword evidence="3" id="KW-0547">Nucleotide-binding</keyword>
<dbReference type="Pfam" id="PF23120">
    <property type="entry name" value="PEX6_N"/>
    <property type="match status" value="1"/>
</dbReference>
<reference evidence="14 15" key="1">
    <citation type="journal article" date="2013" name="PLoS Genet.">
        <title>The genome and development-dependent transcriptomes of Pyronema confluens: a window into fungal evolution.</title>
        <authorList>
            <person name="Traeger S."/>
            <person name="Altegoer F."/>
            <person name="Freitag M."/>
            <person name="Gabaldon T."/>
            <person name="Kempken F."/>
            <person name="Kumar A."/>
            <person name="Marcet-Houben M."/>
            <person name="Poggeler S."/>
            <person name="Stajich J.E."/>
            <person name="Nowrousian M."/>
        </authorList>
    </citation>
    <scope>NUCLEOTIDE SEQUENCE [LARGE SCALE GENOMIC DNA]</scope>
    <source>
        <strain evidence="15">CBS 100304</strain>
        <tissue evidence="14">Vegetative mycelium</tissue>
    </source>
</reference>
<dbReference type="GO" id="GO:0016558">
    <property type="term" value="P:protein import into peroxisome matrix"/>
    <property type="evidence" value="ECO:0007669"/>
    <property type="project" value="TreeGrafter"/>
</dbReference>
<evidence type="ECO:0000313" key="15">
    <source>
        <dbReference type="Proteomes" id="UP000018144"/>
    </source>
</evidence>
<name>U4LLH6_PYROM</name>
<evidence type="ECO:0000256" key="3">
    <source>
        <dbReference type="ARBA" id="ARBA00022741"/>
    </source>
</evidence>
<dbReference type="STRING" id="1076935.U4LLH6"/>
<dbReference type="FunFam" id="3.40.50.300:FF:000109">
    <property type="entry name" value="Peroxisomal biogenesis factor 6"/>
    <property type="match status" value="1"/>
</dbReference>
<evidence type="ECO:0000256" key="5">
    <source>
        <dbReference type="ARBA" id="ARBA00022840"/>
    </source>
</evidence>
<keyword evidence="6" id="KW-0472">Membrane</keyword>
<dbReference type="OMA" id="KIMLCEP"/>
<evidence type="ECO:0000256" key="4">
    <source>
        <dbReference type="ARBA" id="ARBA00022801"/>
    </source>
</evidence>
<keyword evidence="15" id="KW-1185">Reference proteome</keyword>
<dbReference type="Gene3D" id="1.10.8.60">
    <property type="match status" value="2"/>
</dbReference>
<feature type="region of interest" description="Disordered" evidence="12">
    <location>
        <begin position="1309"/>
        <end position="1328"/>
    </location>
</feature>
<dbReference type="InterPro" id="IPR056995">
    <property type="entry name" value="PEX6_4th_dom"/>
</dbReference>
<dbReference type="EMBL" id="HF935976">
    <property type="protein sequence ID" value="CCX32979.1"/>
    <property type="molecule type" value="Genomic_DNA"/>
</dbReference>
<dbReference type="Proteomes" id="UP000018144">
    <property type="component" value="Unassembled WGS sequence"/>
</dbReference>
<feature type="region of interest" description="Disordered" evidence="12">
    <location>
        <begin position="1"/>
        <end position="28"/>
    </location>
</feature>
<feature type="region of interest" description="Disordered" evidence="12">
    <location>
        <begin position="400"/>
        <end position="432"/>
    </location>
</feature>
<accession>U4LLH6</accession>
<keyword evidence="4" id="KW-0378">Hydrolase</keyword>
<dbReference type="InterPro" id="IPR003959">
    <property type="entry name" value="ATPase_AAA_core"/>
</dbReference>
<evidence type="ECO:0000256" key="1">
    <source>
        <dbReference type="ARBA" id="ARBA00006914"/>
    </source>
</evidence>
<evidence type="ECO:0000256" key="11">
    <source>
        <dbReference type="ARBA" id="ARBA00062700"/>
    </source>
</evidence>
<feature type="domain" description="AAA+ ATPase" evidence="13">
    <location>
        <begin position="1004"/>
        <end position="1146"/>
    </location>
</feature>
<dbReference type="InterPro" id="IPR027417">
    <property type="entry name" value="P-loop_NTPase"/>
</dbReference>
<comment type="catalytic activity">
    <reaction evidence="10">
        <text>ATP + H2O = ADP + phosphate + H(+)</text>
        <dbReference type="Rhea" id="RHEA:13065"/>
        <dbReference type="ChEBI" id="CHEBI:15377"/>
        <dbReference type="ChEBI" id="CHEBI:15378"/>
        <dbReference type="ChEBI" id="CHEBI:30616"/>
        <dbReference type="ChEBI" id="CHEBI:43474"/>
        <dbReference type="ChEBI" id="CHEBI:456216"/>
    </reaction>
    <physiologicalReaction direction="left-to-right" evidence="10">
        <dbReference type="Rhea" id="RHEA:13066"/>
    </physiologicalReaction>
</comment>
<comment type="subcellular location">
    <subcellularLocation>
        <location evidence="7">Peroxisome membrane</location>
        <topology evidence="7">Peripheral membrane protein</topology>
        <orientation evidence="7">Cytoplasmic side</orientation>
    </subcellularLocation>
</comment>
<feature type="region of interest" description="Disordered" evidence="12">
    <location>
        <begin position="296"/>
        <end position="352"/>
    </location>
</feature>
<dbReference type="GO" id="GO:0005778">
    <property type="term" value="C:peroxisomal membrane"/>
    <property type="evidence" value="ECO:0007669"/>
    <property type="project" value="UniProtKB-SubCell"/>
</dbReference>
<organism evidence="14 15">
    <name type="scientific">Pyronema omphalodes (strain CBS 100304)</name>
    <name type="common">Pyronema confluens</name>
    <dbReference type="NCBI Taxonomy" id="1076935"/>
    <lineage>
        <taxon>Eukaryota</taxon>
        <taxon>Fungi</taxon>
        <taxon>Dikarya</taxon>
        <taxon>Ascomycota</taxon>
        <taxon>Pezizomycotina</taxon>
        <taxon>Pezizomycetes</taxon>
        <taxon>Pezizales</taxon>
        <taxon>Pyronemataceae</taxon>
        <taxon>Pyronema</taxon>
    </lineage>
</organism>
<keyword evidence="5" id="KW-0067">ATP-binding</keyword>
<evidence type="ECO:0000256" key="2">
    <source>
        <dbReference type="ARBA" id="ARBA00022593"/>
    </source>
</evidence>
<feature type="compositionally biased region" description="Polar residues" evidence="12">
    <location>
        <begin position="1"/>
        <end position="17"/>
    </location>
</feature>